<keyword evidence="2" id="KW-1185">Reference proteome</keyword>
<evidence type="ECO:0008006" key="3">
    <source>
        <dbReference type="Google" id="ProtNLM"/>
    </source>
</evidence>
<evidence type="ECO:0000313" key="2">
    <source>
        <dbReference type="Proteomes" id="UP001500630"/>
    </source>
</evidence>
<evidence type="ECO:0000313" key="1">
    <source>
        <dbReference type="EMBL" id="GAA3559714.1"/>
    </source>
</evidence>
<gene>
    <name evidence="1" type="ORF">GCM10022419_045390</name>
</gene>
<dbReference type="Proteomes" id="UP001500630">
    <property type="component" value="Unassembled WGS sequence"/>
</dbReference>
<accession>A0ABP6X0W3</accession>
<organism evidence="1 2">
    <name type="scientific">Nonomuraea rosea</name>
    <dbReference type="NCBI Taxonomy" id="638574"/>
    <lineage>
        <taxon>Bacteria</taxon>
        <taxon>Bacillati</taxon>
        <taxon>Actinomycetota</taxon>
        <taxon>Actinomycetes</taxon>
        <taxon>Streptosporangiales</taxon>
        <taxon>Streptosporangiaceae</taxon>
        <taxon>Nonomuraea</taxon>
    </lineage>
</organism>
<protein>
    <recommendedName>
        <fullName evidence="3">Helix-turn-helix domain-containing protein</fullName>
    </recommendedName>
</protein>
<name>A0ABP6X0W3_9ACTN</name>
<sequence>MTAGRQQSVAKSREARAAKAAEQLEDYLWLREQGEGKEHAAARVGVSYRQAQRWEAVRRQQGAGS</sequence>
<comment type="caution">
    <text evidence="1">The sequence shown here is derived from an EMBL/GenBank/DDBJ whole genome shotgun (WGS) entry which is preliminary data.</text>
</comment>
<proteinExistence type="predicted"/>
<dbReference type="EMBL" id="BAABDQ010000009">
    <property type="protein sequence ID" value="GAA3559714.1"/>
    <property type="molecule type" value="Genomic_DNA"/>
</dbReference>
<reference evidence="2" key="1">
    <citation type="journal article" date="2019" name="Int. J. Syst. Evol. Microbiol.">
        <title>The Global Catalogue of Microorganisms (GCM) 10K type strain sequencing project: providing services to taxonomists for standard genome sequencing and annotation.</title>
        <authorList>
            <consortium name="The Broad Institute Genomics Platform"/>
            <consortium name="The Broad Institute Genome Sequencing Center for Infectious Disease"/>
            <person name="Wu L."/>
            <person name="Ma J."/>
        </authorList>
    </citation>
    <scope>NUCLEOTIDE SEQUENCE [LARGE SCALE GENOMIC DNA]</scope>
    <source>
        <strain evidence="2">JCM 17326</strain>
    </source>
</reference>